<proteinExistence type="predicted"/>
<dbReference type="InterPro" id="IPR000182">
    <property type="entry name" value="GNAT_dom"/>
</dbReference>
<dbReference type="AlphaFoldDB" id="A0A9D1NDZ5"/>
<dbReference type="GO" id="GO:0016747">
    <property type="term" value="F:acyltransferase activity, transferring groups other than amino-acyl groups"/>
    <property type="evidence" value="ECO:0007669"/>
    <property type="project" value="InterPro"/>
</dbReference>
<evidence type="ECO:0000259" key="1">
    <source>
        <dbReference type="Pfam" id="PF00583"/>
    </source>
</evidence>
<gene>
    <name evidence="2" type="ORF">IAA62_01970</name>
</gene>
<dbReference type="Proteomes" id="UP000886861">
    <property type="component" value="Unassembled WGS sequence"/>
</dbReference>
<accession>A0A9D1NDZ5</accession>
<dbReference type="Gene3D" id="3.40.630.30">
    <property type="match status" value="1"/>
</dbReference>
<name>A0A9D1NDZ5_9FIRM</name>
<dbReference type="SUPFAM" id="SSF55729">
    <property type="entry name" value="Acyl-CoA N-acyltransferases (Nat)"/>
    <property type="match status" value="1"/>
</dbReference>
<evidence type="ECO:0000313" key="3">
    <source>
        <dbReference type="Proteomes" id="UP000886861"/>
    </source>
</evidence>
<feature type="domain" description="N-acetyltransferase" evidence="1">
    <location>
        <begin position="68"/>
        <end position="161"/>
    </location>
</feature>
<reference evidence="2" key="1">
    <citation type="submission" date="2020-10" db="EMBL/GenBank/DDBJ databases">
        <authorList>
            <person name="Gilroy R."/>
        </authorList>
    </citation>
    <scope>NUCLEOTIDE SEQUENCE</scope>
    <source>
        <strain evidence="2">CHK186-9395</strain>
    </source>
</reference>
<comment type="caution">
    <text evidence="2">The sequence shown here is derived from an EMBL/GenBank/DDBJ whole genome shotgun (WGS) entry which is preliminary data.</text>
</comment>
<dbReference type="Pfam" id="PF00583">
    <property type="entry name" value="Acetyltransf_1"/>
    <property type="match status" value="1"/>
</dbReference>
<dbReference type="EMBL" id="DVOJ01000007">
    <property type="protein sequence ID" value="HIV01305.1"/>
    <property type="molecule type" value="Genomic_DNA"/>
</dbReference>
<organism evidence="2 3">
    <name type="scientific">Candidatus Caccopulliclostridium gallistercoris</name>
    <dbReference type="NCBI Taxonomy" id="2840719"/>
    <lineage>
        <taxon>Bacteria</taxon>
        <taxon>Bacillati</taxon>
        <taxon>Bacillota</taxon>
        <taxon>Clostridia</taxon>
        <taxon>Candidatus Caccopulliclostridium</taxon>
    </lineage>
</organism>
<reference evidence="2" key="2">
    <citation type="journal article" date="2021" name="PeerJ">
        <title>Extensive microbial diversity within the chicken gut microbiome revealed by metagenomics and culture.</title>
        <authorList>
            <person name="Gilroy R."/>
            <person name="Ravi A."/>
            <person name="Getino M."/>
            <person name="Pursley I."/>
            <person name="Horton D.L."/>
            <person name="Alikhan N.F."/>
            <person name="Baker D."/>
            <person name="Gharbi K."/>
            <person name="Hall N."/>
            <person name="Watson M."/>
            <person name="Adriaenssens E.M."/>
            <person name="Foster-Nyarko E."/>
            <person name="Jarju S."/>
            <person name="Secka A."/>
            <person name="Antonio M."/>
            <person name="Oren A."/>
            <person name="Chaudhuri R.R."/>
            <person name="La Ragione R."/>
            <person name="Hildebrand F."/>
            <person name="Pallen M.J."/>
        </authorList>
    </citation>
    <scope>NUCLEOTIDE SEQUENCE</scope>
    <source>
        <strain evidence="2">CHK186-9395</strain>
    </source>
</reference>
<protein>
    <submittedName>
        <fullName evidence="2">GNAT family N-acetyltransferase</fullName>
    </submittedName>
</protein>
<evidence type="ECO:0000313" key="2">
    <source>
        <dbReference type="EMBL" id="HIV01305.1"/>
    </source>
</evidence>
<sequence>MKEKFDINKNLRMLKYTLAKDDLYEFLDDVDSKMTKKIYSIIKSHERSIEDEGKGYDKIVDLIAKMFQDDSNSSVYVLERTRLAEDGKIKVVPVSFIIYSTGREDNKNAHMELIYTDKRFLNVGYAEILVENSFKDLIKAGYTSVNSVVAEDNTPSLNFNQKVIKKIADGKVYNRENGTYGFAFDITKLKKKEQERAD</sequence>
<dbReference type="InterPro" id="IPR016181">
    <property type="entry name" value="Acyl_CoA_acyltransferase"/>
</dbReference>